<sequence length="438" mass="47738">MALLVLAGGLIVGALLWTWSRLQPPTPMQRDAMALLQPSPEPEGRNAFAALWLLDRDVPDARLRQVATADMQRIRAELARSPDARPGKGAAPQYRDLQPNDADKALFCPLRGDCLQQVRTDPDGYAALVARHRVLLDRIAALSGYDFYRSQVPADVRAPMPIFSLAPLGITRAAQAYASGDVDAGLARACTGVRTWRGLGRNADSLIVKMLGIGLATDGYGRLLAQMLAELPAGHPLPPACEAALAPVSVDELSICEAMRGEYASSAAAIEAVESPSRAGTLQAAWNQLFYDPEKSRALIAGNFALACSRATRAMLAADESWDWSQEHRPLLRMECVANLAGCILADIATPAYVAYGRRAQDSGARLDLLRGVASLHGLDVDPSTREERLRRFWAETRSRNRELRFVDGGEGVELRQFDASHRAWWKLPLPAVRQSQD</sequence>
<dbReference type="EMBL" id="JBHRYA010000011">
    <property type="protein sequence ID" value="MFC3717355.1"/>
    <property type="molecule type" value="Genomic_DNA"/>
</dbReference>
<gene>
    <name evidence="1" type="ORF">ACFONC_14485</name>
</gene>
<name>A0ABV7XMI5_9GAMM</name>
<dbReference type="RefSeq" id="WP_386745246.1">
    <property type="nucleotide sequence ID" value="NZ_JBHRYA010000011.1"/>
</dbReference>
<keyword evidence="2" id="KW-1185">Reference proteome</keyword>
<proteinExistence type="predicted"/>
<accession>A0ABV7XMI5</accession>
<evidence type="ECO:0008006" key="3">
    <source>
        <dbReference type="Google" id="ProtNLM"/>
    </source>
</evidence>
<reference evidence="2" key="1">
    <citation type="journal article" date="2019" name="Int. J. Syst. Evol. Microbiol.">
        <title>The Global Catalogue of Microorganisms (GCM) 10K type strain sequencing project: providing services to taxonomists for standard genome sequencing and annotation.</title>
        <authorList>
            <consortium name="The Broad Institute Genomics Platform"/>
            <consortium name="The Broad Institute Genome Sequencing Center for Infectious Disease"/>
            <person name="Wu L."/>
            <person name="Ma J."/>
        </authorList>
    </citation>
    <scope>NUCLEOTIDE SEQUENCE [LARGE SCALE GENOMIC DNA]</scope>
    <source>
        <strain evidence="2">KCTC 42441</strain>
    </source>
</reference>
<dbReference type="Proteomes" id="UP001595705">
    <property type="component" value="Unassembled WGS sequence"/>
</dbReference>
<comment type="caution">
    <text evidence="1">The sequence shown here is derived from an EMBL/GenBank/DDBJ whole genome shotgun (WGS) entry which is preliminary data.</text>
</comment>
<organism evidence="1 2">
    <name type="scientific">Luteimonas soli</name>
    <dbReference type="NCBI Taxonomy" id="1648966"/>
    <lineage>
        <taxon>Bacteria</taxon>
        <taxon>Pseudomonadati</taxon>
        <taxon>Pseudomonadota</taxon>
        <taxon>Gammaproteobacteria</taxon>
        <taxon>Lysobacterales</taxon>
        <taxon>Lysobacteraceae</taxon>
        <taxon>Luteimonas</taxon>
    </lineage>
</organism>
<evidence type="ECO:0000313" key="2">
    <source>
        <dbReference type="Proteomes" id="UP001595705"/>
    </source>
</evidence>
<protein>
    <recommendedName>
        <fullName evidence="3">DUF1266 domain-containing protein</fullName>
    </recommendedName>
</protein>
<evidence type="ECO:0000313" key="1">
    <source>
        <dbReference type="EMBL" id="MFC3717355.1"/>
    </source>
</evidence>